<dbReference type="Gene3D" id="2.40.50.140">
    <property type="entry name" value="Nucleic acid-binding proteins"/>
    <property type="match status" value="1"/>
</dbReference>
<evidence type="ECO:0000256" key="1">
    <source>
        <dbReference type="ARBA" id="ARBA00023125"/>
    </source>
</evidence>
<comment type="caution">
    <text evidence="4">The sequence shown here is derived from an EMBL/GenBank/DDBJ whole genome shotgun (WGS) entry which is preliminary data.</text>
</comment>
<accession>A0A0D0IU13</accession>
<evidence type="ECO:0000256" key="3">
    <source>
        <dbReference type="SAM" id="MobiDB-lite"/>
    </source>
</evidence>
<dbReference type="GO" id="GO:0003697">
    <property type="term" value="F:single-stranded DNA binding"/>
    <property type="evidence" value="ECO:0007669"/>
    <property type="project" value="InterPro"/>
</dbReference>
<dbReference type="InterPro" id="IPR000424">
    <property type="entry name" value="Primosome_PriB/ssb"/>
</dbReference>
<dbReference type="InterPro" id="IPR012340">
    <property type="entry name" value="NA-bd_OB-fold"/>
</dbReference>
<dbReference type="PROSITE" id="PS50935">
    <property type="entry name" value="SSB"/>
    <property type="match status" value="1"/>
</dbReference>
<keyword evidence="1 2" id="KW-0238">DNA-binding</keyword>
<organism evidence="4 5">
    <name type="scientific">Leucobacter komagatae</name>
    <dbReference type="NCBI Taxonomy" id="55969"/>
    <lineage>
        <taxon>Bacteria</taxon>
        <taxon>Bacillati</taxon>
        <taxon>Actinomycetota</taxon>
        <taxon>Actinomycetes</taxon>
        <taxon>Micrococcales</taxon>
        <taxon>Microbacteriaceae</taxon>
        <taxon>Leucobacter</taxon>
    </lineage>
</organism>
<dbReference type="CDD" id="cd04496">
    <property type="entry name" value="SSB_OBF"/>
    <property type="match status" value="1"/>
</dbReference>
<proteinExistence type="predicted"/>
<name>A0A0D0IU13_9MICO</name>
<feature type="region of interest" description="Disordered" evidence="3">
    <location>
        <begin position="124"/>
        <end position="153"/>
    </location>
</feature>
<dbReference type="Pfam" id="PF00436">
    <property type="entry name" value="SSB"/>
    <property type="match status" value="1"/>
</dbReference>
<gene>
    <name evidence="4" type="ORF">SD72_05685</name>
</gene>
<evidence type="ECO:0000256" key="2">
    <source>
        <dbReference type="PROSITE-ProRule" id="PRU00252"/>
    </source>
</evidence>
<dbReference type="EMBL" id="JXSQ01000005">
    <property type="protein sequence ID" value="KIP52993.1"/>
    <property type="molecule type" value="Genomic_DNA"/>
</dbReference>
<evidence type="ECO:0000313" key="5">
    <source>
        <dbReference type="Proteomes" id="UP000032120"/>
    </source>
</evidence>
<dbReference type="RefSeq" id="WP_042543476.1">
    <property type="nucleotide sequence ID" value="NZ_JXSQ01000005.1"/>
</dbReference>
<evidence type="ECO:0000313" key="4">
    <source>
        <dbReference type="EMBL" id="KIP52993.1"/>
    </source>
</evidence>
<keyword evidence="5" id="KW-1185">Reference proteome</keyword>
<sequence>MAMQTQQSFSGFIASEPQLTYTEKGDARLFVKVGKEHYRQEQGGSFTELEPTFHNLVAFKAAAEQGHARLAKGDRFIAEGFVREYTYERDGQTVEGEEFTALRIGHDMARTRYEVDRTPRGKAAGLEVASRDASAFDPPTHSPLGASSAGLGI</sequence>
<dbReference type="SUPFAM" id="SSF50249">
    <property type="entry name" value="Nucleic acid-binding proteins"/>
    <property type="match status" value="1"/>
</dbReference>
<dbReference type="OrthoDB" id="4773434at2"/>
<protein>
    <submittedName>
        <fullName evidence="4">Single-stranded DNA-binding protein</fullName>
    </submittedName>
</protein>
<dbReference type="Proteomes" id="UP000032120">
    <property type="component" value="Unassembled WGS sequence"/>
</dbReference>
<reference evidence="4 5" key="1">
    <citation type="submission" date="2015-01" db="EMBL/GenBank/DDBJ databases">
        <title>Draft genome sequence of Leucobacter komagatae strain VKM ST2845.</title>
        <authorList>
            <person name="Karlyshev A.V."/>
            <person name="Kudryashova E.B."/>
        </authorList>
    </citation>
    <scope>NUCLEOTIDE SEQUENCE [LARGE SCALE GENOMIC DNA]</scope>
    <source>
        <strain evidence="4 5">VKM ST2845</strain>
    </source>
</reference>
<dbReference type="AlphaFoldDB" id="A0A0D0IU13"/>